<evidence type="ECO:0000313" key="3">
    <source>
        <dbReference type="Proteomes" id="UP000187455"/>
    </source>
</evidence>
<comment type="caution">
    <text evidence="2">The sequence shown here is derived from an EMBL/GenBank/DDBJ whole genome shotgun (WGS) entry which is preliminary data.</text>
</comment>
<dbReference type="OrthoDB" id="10258585at2759"/>
<dbReference type="EMBL" id="LSSL01000272">
    <property type="protein sequence ID" value="OLY85012.1"/>
    <property type="molecule type" value="Genomic_DNA"/>
</dbReference>
<dbReference type="Proteomes" id="UP000187455">
    <property type="component" value="Unassembled WGS sequence"/>
</dbReference>
<keyword evidence="3" id="KW-1185">Reference proteome</keyword>
<accession>A0A1R0H712</accession>
<reference evidence="2 3" key="1">
    <citation type="journal article" date="2016" name="Mol. Biol. Evol.">
        <title>Genome-Wide Survey of Gut Fungi (Harpellales) Reveals the First Horizontally Transferred Ubiquitin Gene from a Mosquito Host.</title>
        <authorList>
            <person name="Wang Y."/>
            <person name="White M.M."/>
            <person name="Kvist S."/>
            <person name="Moncalvo J.M."/>
        </authorList>
    </citation>
    <scope>NUCLEOTIDE SEQUENCE [LARGE SCALE GENOMIC DNA]</scope>
    <source>
        <strain evidence="2 3">ALG-7-W6</strain>
    </source>
</reference>
<feature type="region of interest" description="Disordered" evidence="1">
    <location>
        <begin position="75"/>
        <end position="103"/>
    </location>
</feature>
<evidence type="ECO:0000313" key="2">
    <source>
        <dbReference type="EMBL" id="OLY85012.1"/>
    </source>
</evidence>
<dbReference type="GO" id="GO:0005684">
    <property type="term" value="C:U2-type spliceosomal complex"/>
    <property type="evidence" value="ECO:0007669"/>
    <property type="project" value="TreeGrafter"/>
</dbReference>
<dbReference type="SUPFAM" id="SSF54928">
    <property type="entry name" value="RNA-binding domain, RBD"/>
    <property type="match status" value="1"/>
</dbReference>
<dbReference type="AlphaFoldDB" id="A0A1R0H712"/>
<dbReference type="InterPro" id="IPR012677">
    <property type="entry name" value="Nucleotide-bd_a/b_plait_sf"/>
</dbReference>
<sequence length="150" mass="17415">MDSLSFPEYKDFHSDKSVRFEAETEKYVFKNESDSLEYEYDTKTKAWFPRWNESLISQQQSIYSSHSEPIVSNPVLDATHLSPKKDSKNSSQENKKQPRENTSIYVTGLPLDTTIAEVEEFFKKCGTIMPDLITGTHFLLVNFIIQNLMF</sequence>
<name>A0A1R0H712_9FUNG</name>
<dbReference type="InterPro" id="IPR034393">
    <property type="entry name" value="TatSF1-like"/>
</dbReference>
<dbReference type="PANTHER" id="PTHR15608">
    <property type="entry name" value="SPLICING FACTOR U2AF-ASSOCIATED PROTEIN 2"/>
    <property type="match status" value="1"/>
</dbReference>
<protein>
    <submittedName>
        <fullName evidence="2">Splicing factor U2AF-associated protein 2</fullName>
    </submittedName>
</protein>
<dbReference type="InterPro" id="IPR035979">
    <property type="entry name" value="RBD_domain_sf"/>
</dbReference>
<gene>
    <name evidence="2" type="ORF">AYI68_g810</name>
</gene>
<dbReference type="GO" id="GO:0005686">
    <property type="term" value="C:U2 snRNP"/>
    <property type="evidence" value="ECO:0007669"/>
    <property type="project" value="TreeGrafter"/>
</dbReference>
<organism evidence="2 3">
    <name type="scientific">Smittium mucronatum</name>
    <dbReference type="NCBI Taxonomy" id="133383"/>
    <lineage>
        <taxon>Eukaryota</taxon>
        <taxon>Fungi</taxon>
        <taxon>Fungi incertae sedis</taxon>
        <taxon>Zoopagomycota</taxon>
        <taxon>Kickxellomycotina</taxon>
        <taxon>Harpellomycetes</taxon>
        <taxon>Harpellales</taxon>
        <taxon>Legeriomycetaceae</taxon>
        <taxon>Smittium</taxon>
    </lineage>
</organism>
<dbReference type="GO" id="GO:0003723">
    <property type="term" value="F:RNA binding"/>
    <property type="evidence" value="ECO:0007669"/>
    <property type="project" value="TreeGrafter"/>
</dbReference>
<evidence type="ECO:0000256" key="1">
    <source>
        <dbReference type="SAM" id="MobiDB-lite"/>
    </source>
</evidence>
<dbReference type="STRING" id="133383.A0A1R0H712"/>
<dbReference type="PANTHER" id="PTHR15608:SF0">
    <property type="entry name" value="HIV TAT-SPECIFIC FACTOR 1"/>
    <property type="match status" value="1"/>
</dbReference>
<feature type="compositionally biased region" description="Basic and acidic residues" evidence="1">
    <location>
        <begin position="83"/>
        <end position="99"/>
    </location>
</feature>
<proteinExistence type="predicted"/>
<dbReference type="Gene3D" id="3.30.70.330">
    <property type="match status" value="1"/>
</dbReference>